<organism evidence="2 3">
    <name type="scientific">Microbacterium testaceum (strain StLB037)</name>
    <dbReference type="NCBI Taxonomy" id="979556"/>
    <lineage>
        <taxon>Bacteria</taxon>
        <taxon>Bacillati</taxon>
        <taxon>Actinomycetota</taxon>
        <taxon>Actinomycetes</taxon>
        <taxon>Micrococcales</taxon>
        <taxon>Microbacteriaceae</taxon>
        <taxon>Microbacterium</taxon>
    </lineage>
</organism>
<accession>A0A1H0NWB1</accession>
<dbReference type="Proteomes" id="UP000186456">
    <property type="component" value="Unassembled WGS sequence"/>
</dbReference>
<reference evidence="2 3" key="1">
    <citation type="submission" date="2016-10" db="EMBL/GenBank/DDBJ databases">
        <authorList>
            <person name="de Groot N.N."/>
        </authorList>
    </citation>
    <scope>NUCLEOTIDE SEQUENCE [LARGE SCALE GENOMIC DNA]</scope>
    <source>
        <strain evidence="2 3">StLB037</strain>
    </source>
</reference>
<feature type="region of interest" description="Disordered" evidence="1">
    <location>
        <begin position="436"/>
        <end position="467"/>
    </location>
</feature>
<sequence>MSGAAAVAAQLRSESWAAGASRSSGGGCDGIPGFVGWLITYVQPLPQWMDELQGDPGAVAMRSSEWRTVESSVSELTLDLASAARALDDLDGRTVRALRQRYEDVSRVLTDVQDWAGAASSALALASTLVTACRDAICGLLNALARLADSLTSFTLNPFDKLDAIREFADAAWDIIVLARDLIEQLLTALGQLAGLLAELAPIVERGVEVLVDLMARMLPGIANALGGGPFGYMLAGGVADPLRADPRVSELDPSKAANSSAYDELMESGEIASPADLIKRNRIIDAISGDSQTAISVSTVRRPDGSTYTLVNLPSTQDWGALKGFMGKDFADTYRDAPPLNDLDSNIALMLMDNPVLRTQYERAVKQALEDAGVAPGSDVVWSGFSQGGIMAGNLAADSSLPYNTVGVVTNGAPVDGFDIPDHIPVLQVEHASDPVPMLDGRTPEVRQPRMYGGPRGPLATGPGEVPPNKDWIQLPNPGGSLDPTKTHSAVTYESDFSGYVRDGGQFKNDWSFLDGSVEDVYVARTGE</sequence>
<evidence type="ECO:0000313" key="3">
    <source>
        <dbReference type="Proteomes" id="UP000186456"/>
    </source>
</evidence>
<dbReference type="RefSeq" id="WP_074694992.1">
    <property type="nucleotide sequence ID" value="NZ_FNJN01000003.1"/>
</dbReference>
<gene>
    <name evidence="2" type="ORF">SAMN04487788_1581</name>
</gene>
<dbReference type="InterPro" id="IPR029058">
    <property type="entry name" value="AB_hydrolase_fold"/>
</dbReference>
<name>A0A1H0NWB1_MICTS</name>
<evidence type="ECO:0000256" key="1">
    <source>
        <dbReference type="SAM" id="MobiDB-lite"/>
    </source>
</evidence>
<dbReference type="EMBL" id="FNJN01000003">
    <property type="protein sequence ID" value="SDO96806.1"/>
    <property type="molecule type" value="Genomic_DNA"/>
</dbReference>
<dbReference type="Gene3D" id="3.40.50.1820">
    <property type="entry name" value="alpha/beta hydrolase"/>
    <property type="match status" value="1"/>
</dbReference>
<proteinExistence type="predicted"/>
<dbReference type="SUPFAM" id="SSF53474">
    <property type="entry name" value="alpha/beta-Hydrolases"/>
    <property type="match status" value="1"/>
</dbReference>
<evidence type="ECO:0000313" key="2">
    <source>
        <dbReference type="EMBL" id="SDO96806.1"/>
    </source>
</evidence>
<dbReference type="AlphaFoldDB" id="A0A1H0NWB1"/>
<protein>
    <submittedName>
        <fullName evidence="2">Uncharacterized protein</fullName>
    </submittedName>
</protein>